<evidence type="ECO:0000313" key="2">
    <source>
        <dbReference type="EMBL" id="PPS07685.1"/>
    </source>
</evidence>
<sequence>MVGVKEPYTKVGGESNVGLELGESSDACAESEESSESSGTSDTNNSLGSEGVLGAKPEDEEVRNIKAWYRNYKGKKKNQKK</sequence>
<name>A0A2P5XWF4_GOSBA</name>
<feature type="compositionally biased region" description="Low complexity" evidence="1">
    <location>
        <begin position="36"/>
        <end position="46"/>
    </location>
</feature>
<organism evidence="2 3">
    <name type="scientific">Gossypium barbadense</name>
    <name type="common">Sea Island cotton</name>
    <name type="synonym">Hibiscus barbadensis</name>
    <dbReference type="NCBI Taxonomy" id="3634"/>
    <lineage>
        <taxon>Eukaryota</taxon>
        <taxon>Viridiplantae</taxon>
        <taxon>Streptophyta</taxon>
        <taxon>Embryophyta</taxon>
        <taxon>Tracheophyta</taxon>
        <taxon>Spermatophyta</taxon>
        <taxon>Magnoliopsida</taxon>
        <taxon>eudicotyledons</taxon>
        <taxon>Gunneridae</taxon>
        <taxon>Pentapetalae</taxon>
        <taxon>rosids</taxon>
        <taxon>malvids</taxon>
        <taxon>Malvales</taxon>
        <taxon>Malvaceae</taxon>
        <taxon>Malvoideae</taxon>
        <taxon>Gossypium</taxon>
    </lineage>
</organism>
<dbReference type="Proteomes" id="UP000239757">
    <property type="component" value="Unassembled WGS sequence"/>
</dbReference>
<reference evidence="2 3" key="1">
    <citation type="submission" date="2015-01" db="EMBL/GenBank/DDBJ databases">
        <title>Genome of allotetraploid Gossypium barbadense reveals genomic plasticity and fiber elongation in cotton evolution.</title>
        <authorList>
            <person name="Chen X."/>
            <person name="Liu X."/>
            <person name="Zhao B."/>
            <person name="Zheng H."/>
            <person name="Hu Y."/>
            <person name="Lu G."/>
            <person name="Yang C."/>
            <person name="Chen J."/>
            <person name="Shan C."/>
            <person name="Zhang L."/>
            <person name="Zhou Y."/>
            <person name="Wang L."/>
            <person name="Guo W."/>
            <person name="Bai Y."/>
            <person name="Ruan J."/>
            <person name="Shangguan X."/>
            <person name="Mao Y."/>
            <person name="Jiang J."/>
            <person name="Zhu Y."/>
            <person name="Lei J."/>
            <person name="Kang H."/>
            <person name="Chen S."/>
            <person name="He X."/>
            <person name="Wang R."/>
            <person name="Wang Y."/>
            <person name="Chen J."/>
            <person name="Wang L."/>
            <person name="Yu S."/>
            <person name="Wang B."/>
            <person name="Wei J."/>
            <person name="Song S."/>
            <person name="Lu X."/>
            <person name="Gao Z."/>
            <person name="Gu W."/>
            <person name="Deng X."/>
            <person name="Ma D."/>
            <person name="Wang S."/>
            <person name="Liang W."/>
            <person name="Fang L."/>
            <person name="Cai C."/>
            <person name="Zhu X."/>
            <person name="Zhou B."/>
            <person name="Zhang Y."/>
            <person name="Chen Z."/>
            <person name="Xu S."/>
            <person name="Zhu R."/>
            <person name="Wang S."/>
            <person name="Zhang T."/>
            <person name="Zhao G."/>
        </authorList>
    </citation>
    <scope>NUCLEOTIDE SEQUENCE [LARGE SCALE GENOMIC DNA]</scope>
    <source>
        <strain evidence="3">cv. Xinhai21</strain>
        <tissue evidence="2">Leaf</tissue>
    </source>
</reference>
<dbReference type="EMBL" id="KZ664114">
    <property type="protein sequence ID" value="PPS07685.1"/>
    <property type="molecule type" value="Genomic_DNA"/>
</dbReference>
<proteinExistence type="predicted"/>
<protein>
    <submittedName>
        <fullName evidence="2">Uncharacterized protein</fullName>
    </submittedName>
</protein>
<evidence type="ECO:0000256" key="1">
    <source>
        <dbReference type="SAM" id="MobiDB-lite"/>
    </source>
</evidence>
<accession>A0A2P5XWF4</accession>
<evidence type="ECO:0000313" key="3">
    <source>
        <dbReference type="Proteomes" id="UP000239757"/>
    </source>
</evidence>
<dbReference type="AlphaFoldDB" id="A0A2P5XWF4"/>
<feature type="region of interest" description="Disordered" evidence="1">
    <location>
        <begin position="1"/>
        <end position="60"/>
    </location>
</feature>
<gene>
    <name evidence="2" type="ORF">GOBAR_AA12966</name>
</gene>